<reference evidence="1 2" key="1">
    <citation type="journal article" date="2014" name="Nature">
        <title>An environmental bacterial taxon with a large and distinct metabolic repertoire.</title>
        <authorList>
            <person name="Wilson M.C."/>
            <person name="Mori T."/>
            <person name="Ruckert C."/>
            <person name="Uria A.R."/>
            <person name="Helf M.J."/>
            <person name="Takada K."/>
            <person name="Gernert C."/>
            <person name="Steffens U.A."/>
            <person name="Heycke N."/>
            <person name="Schmitt S."/>
            <person name="Rinke C."/>
            <person name="Helfrich E.J."/>
            <person name="Brachmann A.O."/>
            <person name="Gurgui C."/>
            <person name="Wakimoto T."/>
            <person name="Kracht M."/>
            <person name="Crusemann M."/>
            <person name="Hentschel U."/>
            <person name="Abe I."/>
            <person name="Matsunaga S."/>
            <person name="Kalinowski J."/>
            <person name="Takeyama H."/>
            <person name="Piel J."/>
        </authorList>
    </citation>
    <scope>NUCLEOTIDE SEQUENCE [LARGE SCALE GENOMIC DNA]</scope>
    <source>
        <strain evidence="2">TSY2</strain>
    </source>
</reference>
<evidence type="ECO:0000313" key="2">
    <source>
        <dbReference type="Proteomes" id="UP000019140"/>
    </source>
</evidence>
<dbReference type="EMBL" id="AZHX01000947">
    <property type="protein sequence ID" value="ETX05475.1"/>
    <property type="molecule type" value="Genomic_DNA"/>
</dbReference>
<sequence>MFVKRRLKLSERKQLFYIARGLPHLRKLREIMDSIYALFDRRCRMQTALNKLKKLRHWVKRFKWIGDTLKKVFSPNLEKALIFLDDKLLPATSNAVERGNRRHRKMQTGVYRVRNQSCLEGRIALDMMRESRAEGRDQTLETLHRARRGHT</sequence>
<proteinExistence type="predicted"/>
<name>W4M5J8_9BACT</name>
<protein>
    <recommendedName>
        <fullName evidence="3">Transposase IS204/IS1001/IS1096/IS1165 DDE domain-containing protein</fullName>
    </recommendedName>
</protein>
<dbReference type="AlphaFoldDB" id="W4M5J8"/>
<dbReference type="Proteomes" id="UP000019140">
    <property type="component" value="Unassembled WGS sequence"/>
</dbReference>
<keyword evidence="2" id="KW-1185">Reference proteome</keyword>
<organism evidence="1 2">
    <name type="scientific">Candidatus Entotheonella gemina</name>
    <dbReference type="NCBI Taxonomy" id="1429439"/>
    <lineage>
        <taxon>Bacteria</taxon>
        <taxon>Pseudomonadati</taxon>
        <taxon>Nitrospinota/Tectimicrobiota group</taxon>
        <taxon>Candidatus Tectimicrobiota</taxon>
        <taxon>Candidatus Entotheonellia</taxon>
        <taxon>Candidatus Entotheonellales</taxon>
        <taxon>Candidatus Entotheonellaceae</taxon>
        <taxon>Candidatus Entotheonella</taxon>
    </lineage>
</organism>
<evidence type="ECO:0000313" key="1">
    <source>
        <dbReference type="EMBL" id="ETX05475.1"/>
    </source>
</evidence>
<gene>
    <name evidence="1" type="ORF">ETSY2_22765</name>
</gene>
<evidence type="ECO:0008006" key="3">
    <source>
        <dbReference type="Google" id="ProtNLM"/>
    </source>
</evidence>
<dbReference type="HOGENOM" id="CLU_1727992_0_0_7"/>
<accession>W4M5J8</accession>
<comment type="caution">
    <text evidence="1">The sequence shown here is derived from an EMBL/GenBank/DDBJ whole genome shotgun (WGS) entry which is preliminary data.</text>
</comment>